<reference evidence="1 2" key="1">
    <citation type="submission" date="2020-10" db="EMBL/GenBank/DDBJ databases">
        <title>Whole genome sequence of oil-degrading bacteria Rhodococcus pyridinivorans strain 5Ap.</title>
        <authorList>
            <person name="Akhremchuk A.E."/>
            <person name="Valentovich L.N."/>
            <person name="Charniauskaya M.I."/>
            <person name="Bukliarevich H.A."/>
            <person name="Titok M.A."/>
        </authorList>
    </citation>
    <scope>NUCLEOTIDE SEQUENCE [LARGE SCALE GENOMIC DNA]</scope>
    <source>
        <strain evidence="1 2">5Ap</strain>
    </source>
</reference>
<dbReference type="EMBL" id="CP063450">
    <property type="protein sequence ID" value="QOV98683.1"/>
    <property type="molecule type" value="Genomic_DNA"/>
</dbReference>
<dbReference type="Proteomes" id="UP000593818">
    <property type="component" value="Chromosome"/>
</dbReference>
<protein>
    <submittedName>
        <fullName evidence="1">Uncharacterized protein</fullName>
    </submittedName>
</protein>
<dbReference type="RefSeq" id="WP_138845049.1">
    <property type="nucleotide sequence ID" value="NZ_CP040719.1"/>
</dbReference>
<accession>A0A7M2XMQ0</accession>
<sequence length="126" mass="13735">MLGGAYRRIRPALGEFTRTIDVLGETFSGERMADHDRLAERLADTGNRWGCNDPRVNGTLWWYSASSTMVAALVTVLCAEGIAPIHSCNNSRARCTITGISEPCDPGGFCTTPLPAPRLWPPRTGR</sequence>
<gene>
    <name evidence="1" type="ORF">INP59_23255</name>
</gene>
<keyword evidence="2" id="KW-1185">Reference proteome</keyword>
<evidence type="ECO:0000313" key="1">
    <source>
        <dbReference type="EMBL" id="QOV98683.1"/>
    </source>
</evidence>
<organism evidence="1 2">
    <name type="scientific">Rhodococcus pyridinivorans</name>
    <dbReference type="NCBI Taxonomy" id="103816"/>
    <lineage>
        <taxon>Bacteria</taxon>
        <taxon>Bacillati</taxon>
        <taxon>Actinomycetota</taxon>
        <taxon>Actinomycetes</taxon>
        <taxon>Mycobacteriales</taxon>
        <taxon>Nocardiaceae</taxon>
        <taxon>Rhodococcus</taxon>
    </lineage>
</organism>
<evidence type="ECO:0000313" key="2">
    <source>
        <dbReference type="Proteomes" id="UP000593818"/>
    </source>
</evidence>
<proteinExistence type="predicted"/>
<dbReference type="AlphaFoldDB" id="A0A7M2XMQ0"/>
<name>A0A7M2XMQ0_9NOCA</name>